<dbReference type="Pfam" id="PF13041">
    <property type="entry name" value="PPR_2"/>
    <property type="match status" value="1"/>
</dbReference>
<accession>A0ABM0YJH3</accession>
<dbReference type="GeneID" id="104779273"/>
<keyword evidence="3" id="KW-1185">Reference proteome</keyword>
<keyword evidence="1" id="KW-0677">Repeat</keyword>
<dbReference type="PROSITE" id="PS51375">
    <property type="entry name" value="PPR"/>
    <property type="match status" value="2"/>
</dbReference>
<evidence type="ECO:0000313" key="3">
    <source>
        <dbReference type="Proteomes" id="UP000694864"/>
    </source>
</evidence>
<dbReference type="InterPro" id="IPR002885">
    <property type="entry name" value="PPR_rpt"/>
</dbReference>
<evidence type="ECO:0000256" key="2">
    <source>
        <dbReference type="PROSITE-ProRule" id="PRU00708"/>
    </source>
</evidence>
<dbReference type="NCBIfam" id="TIGR00756">
    <property type="entry name" value="PPR"/>
    <property type="match status" value="2"/>
</dbReference>
<dbReference type="PANTHER" id="PTHR47926">
    <property type="entry name" value="PENTATRICOPEPTIDE REPEAT-CONTAINING PROTEIN"/>
    <property type="match status" value="1"/>
</dbReference>
<reference evidence="4" key="2">
    <citation type="submission" date="2025-08" db="UniProtKB">
        <authorList>
            <consortium name="RefSeq"/>
        </authorList>
    </citation>
    <scope>IDENTIFICATION</scope>
    <source>
        <tissue evidence="4">Leaf</tissue>
    </source>
</reference>
<reference evidence="3" key="1">
    <citation type="journal article" date="2014" name="Nat. Commun.">
        <title>The emerging biofuel crop Camelina sativa retains a highly undifferentiated hexaploid genome structure.</title>
        <authorList>
            <person name="Kagale S."/>
            <person name="Koh C."/>
            <person name="Nixon J."/>
            <person name="Bollina V."/>
            <person name="Clarke W.E."/>
            <person name="Tuteja R."/>
            <person name="Spillane C."/>
            <person name="Robinson S.J."/>
            <person name="Links M.G."/>
            <person name="Clarke C."/>
            <person name="Higgins E.E."/>
            <person name="Huebert T."/>
            <person name="Sharpe A.G."/>
            <person name="Parkin I.A."/>
        </authorList>
    </citation>
    <scope>NUCLEOTIDE SEQUENCE [LARGE SCALE GENOMIC DNA]</scope>
    <source>
        <strain evidence="3">cv. DH55</strain>
    </source>
</reference>
<dbReference type="Proteomes" id="UP000694864">
    <property type="component" value="Chromosome 3"/>
</dbReference>
<dbReference type="RefSeq" id="XP_010501935.1">
    <property type="nucleotide sequence ID" value="XM_010503633.1"/>
</dbReference>
<sequence length="223" mass="24960">MLVCEEMLESGVVPNEKTLSCVLSACAHVGELHRGRRVHCYIIKNSIGVNTTVGTTLIDLYAKCGCLEEAILVFERLPDKNVYAWAAMISGLAAHGYGKDAVDLFQTMLRRHVSPNEVTFIAVLSACAHGGLVEEGQRLFMSMKERFILEPNVDHYACMVDLFGRNGFARRGKDFDREDANGANKCAFDDKKRLKSDDLYKTLDNFRVQMRLSDELEDLTAQS</sequence>
<dbReference type="InterPro" id="IPR046960">
    <property type="entry name" value="PPR_At4g14850-like_plant"/>
</dbReference>
<evidence type="ECO:0000256" key="1">
    <source>
        <dbReference type="ARBA" id="ARBA00022737"/>
    </source>
</evidence>
<dbReference type="InterPro" id="IPR011990">
    <property type="entry name" value="TPR-like_helical_dom_sf"/>
</dbReference>
<name>A0ABM0YJH3_CAMSA</name>
<gene>
    <name evidence="4" type="primary">LOC104779273</name>
</gene>
<dbReference type="Gene3D" id="1.25.40.10">
    <property type="entry name" value="Tetratricopeptide repeat domain"/>
    <property type="match status" value="2"/>
</dbReference>
<protein>
    <submittedName>
        <fullName evidence="4">Pentatricopeptide repeat-containing protein At1g50270-like</fullName>
    </submittedName>
</protein>
<feature type="repeat" description="PPR" evidence="2">
    <location>
        <begin position="116"/>
        <end position="146"/>
    </location>
</feature>
<proteinExistence type="predicted"/>
<feature type="repeat" description="PPR" evidence="2">
    <location>
        <begin position="81"/>
        <end position="115"/>
    </location>
</feature>
<dbReference type="PANTHER" id="PTHR47926:SF436">
    <property type="entry name" value="PENTATRICOPEPTIDE REPEAT-CONTAINING PROTEIN ELI1, CHLOROPLASTIC-LIKE ISOFORM X2"/>
    <property type="match status" value="1"/>
</dbReference>
<evidence type="ECO:0000313" key="4">
    <source>
        <dbReference type="RefSeq" id="XP_010501935.1"/>
    </source>
</evidence>
<organism evidence="3 4">
    <name type="scientific">Camelina sativa</name>
    <name type="common">False flax</name>
    <name type="synonym">Myagrum sativum</name>
    <dbReference type="NCBI Taxonomy" id="90675"/>
    <lineage>
        <taxon>Eukaryota</taxon>
        <taxon>Viridiplantae</taxon>
        <taxon>Streptophyta</taxon>
        <taxon>Embryophyta</taxon>
        <taxon>Tracheophyta</taxon>
        <taxon>Spermatophyta</taxon>
        <taxon>Magnoliopsida</taxon>
        <taxon>eudicotyledons</taxon>
        <taxon>Gunneridae</taxon>
        <taxon>Pentapetalae</taxon>
        <taxon>rosids</taxon>
        <taxon>malvids</taxon>
        <taxon>Brassicales</taxon>
        <taxon>Brassicaceae</taxon>
        <taxon>Camelineae</taxon>
        <taxon>Camelina</taxon>
    </lineage>
</organism>